<feature type="domain" description="Sulfatase-modifying factor enzyme-like" evidence="1">
    <location>
        <begin position="57"/>
        <end position="349"/>
    </location>
</feature>
<reference evidence="3" key="1">
    <citation type="journal article" date="2019" name="Int. J. Syst. Evol. Microbiol.">
        <title>The Global Catalogue of Microorganisms (GCM) 10K type strain sequencing project: providing services to taxonomists for standard genome sequencing and annotation.</title>
        <authorList>
            <consortium name="The Broad Institute Genomics Platform"/>
            <consortium name="The Broad Institute Genome Sequencing Center for Infectious Disease"/>
            <person name="Wu L."/>
            <person name="Ma J."/>
        </authorList>
    </citation>
    <scope>NUCLEOTIDE SEQUENCE [LARGE SCALE GENOMIC DNA]</scope>
    <source>
        <strain evidence="3">JCM 17858</strain>
    </source>
</reference>
<dbReference type="InterPro" id="IPR042095">
    <property type="entry name" value="SUMF_sf"/>
</dbReference>
<accession>A0ABP8QVY5</accession>
<keyword evidence="3" id="KW-1185">Reference proteome</keyword>
<dbReference type="PROSITE" id="PS51257">
    <property type="entry name" value="PROKAR_LIPOPROTEIN"/>
    <property type="match status" value="1"/>
</dbReference>
<dbReference type="Proteomes" id="UP001500394">
    <property type="component" value="Unassembled WGS sequence"/>
</dbReference>
<dbReference type="Gene3D" id="3.90.1580.10">
    <property type="entry name" value="paralog of FGE (formylglycine-generating enzyme)"/>
    <property type="match status" value="1"/>
</dbReference>
<dbReference type="RefSeq" id="WP_345064053.1">
    <property type="nucleotide sequence ID" value="NZ_BAABGR010000006.1"/>
</dbReference>
<evidence type="ECO:0000259" key="1">
    <source>
        <dbReference type="Pfam" id="PF03781"/>
    </source>
</evidence>
<evidence type="ECO:0000313" key="3">
    <source>
        <dbReference type="Proteomes" id="UP001500394"/>
    </source>
</evidence>
<proteinExistence type="predicted"/>
<dbReference type="InterPro" id="IPR051043">
    <property type="entry name" value="Sulfatase_Mod_Factor_Kinase"/>
</dbReference>
<sequence length="352" mass="40021">MKKLYFLFVALWAVSCQQTAEKKSRSEEQGLSCAEAGMYTSRSQIYYKPQKGDKDTARMVLVKGGTVIMGSVNFPDAQPLREVEVSSFYMDEHEVTNAQFQKFVEETNYVTVAERPLNPKDFPGADPDLLHAGSAVFVGSQETKDLSNPYSWWKYVPGANWRHPEGPGSDIRGRENHPVVHIAYEDAEAYAKWAGKRLPTEAEWEYAAKANCNQHEIYYWGDEITPQGKWMANIYQGEFPKHNTGEDGYKGTAPVKSYVPNPFGLYDMVGNVWEWCSDFYLPYYSKEDRKDPKGPDHSHDPLEPGLIKRVQRGGSFLCYDKYCERYKAGARGKAEVNSPTNHVGFRCVKDLP</sequence>
<dbReference type="InterPro" id="IPR005532">
    <property type="entry name" value="SUMF_dom"/>
</dbReference>
<dbReference type="PANTHER" id="PTHR23150:SF19">
    <property type="entry name" value="FORMYLGLYCINE-GENERATING ENZYME"/>
    <property type="match status" value="1"/>
</dbReference>
<organism evidence="2 3">
    <name type="scientific">Sphingobacterium thermophilum</name>
    <dbReference type="NCBI Taxonomy" id="768534"/>
    <lineage>
        <taxon>Bacteria</taxon>
        <taxon>Pseudomonadati</taxon>
        <taxon>Bacteroidota</taxon>
        <taxon>Sphingobacteriia</taxon>
        <taxon>Sphingobacteriales</taxon>
        <taxon>Sphingobacteriaceae</taxon>
        <taxon>Sphingobacterium</taxon>
    </lineage>
</organism>
<dbReference type="PANTHER" id="PTHR23150">
    <property type="entry name" value="SULFATASE MODIFYING FACTOR 1, 2"/>
    <property type="match status" value="1"/>
</dbReference>
<dbReference type="EMBL" id="BAABGR010000006">
    <property type="protein sequence ID" value="GAA4511478.1"/>
    <property type="molecule type" value="Genomic_DNA"/>
</dbReference>
<evidence type="ECO:0000313" key="2">
    <source>
        <dbReference type="EMBL" id="GAA4511478.1"/>
    </source>
</evidence>
<gene>
    <name evidence="2" type="ORF">GCM10023173_04210</name>
</gene>
<name>A0ABP8QVY5_9SPHI</name>
<protein>
    <submittedName>
        <fullName evidence="2">Formylglycine-generating enzyme family protein</fullName>
    </submittedName>
</protein>
<dbReference type="InterPro" id="IPR016187">
    <property type="entry name" value="CTDL_fold"/>
</dbReference>
<dbReference type="SUPFAM" id="SSF56436">
    <property type="entry name" value="C-type lectin-like"/>
    <property type="match status" value="1"/>
</dbReference>
<comment type="caution">
    <text evidence="2">The sequence shown here is derived from an EMBL/GenBank/DDBJ whole genome shotgun (WGS) entry which is preliminary data.</text>
</comment>
<dbReference type="Pfam" id="PF03781">
    <property type="entry name" value="FGE-sulfatase"/>
    <property type="match status" value="1"/>
</dbReference>